<dbReference type="InterPro" id="IPR000086">
    <property type="entry name" value="NUDIX_hydrolase_dom"/>
</dbReference>
<dbReference type="GO" id="GO:0006281">
    <property type="term" value="P:DNA repair"/>
    <property type="evidence" value="ECO:0007669"/>
    <property type="project" value="TreeGrafter"/>
</dbReference>
<dbReference type="SFLD" id="SFLDG01129">
    <property type="entry name" value="C1.5:_HAD__Beta-PGM__Phosphata"/>
    <property type="match status" value="1"/>
</dbReference>
<dbReference type="Proteomes" id="UP000095651">
    <property type="component" value="Unassembled WGS sequence"/>
</dbReference>
<dbReference type="Pfam" id="PF13419">
    <property type="entry name" value="HAD_2"/>
    <property type="match status" value="1"/>
</dbReference>
<organism evidence="2 3">
    <name type="scientific">Hungatella hathewayi</name>
    <dbReference type="NCBI Taxonomy" id="154046"/>
    <lineage>
        <taxon>Bacteria</taxon>
        <taxon>Bacillati</taxon>
        <taxon>Bacillota</taxon>
        <taxon>Clostridia</taxon>
        <taxon>Lachnospirales</taxon>
        <taxon>Lachnospiraceae</taxon>
        <taxon>Hungatella</taxon>
    </lineage>
</organism>
<name>A0A174NCY1_9FIRM</name>
<dbReference type="Gene3D" id="3.90.79.10">
    <property type="entry name" value="Nucleoside Triphosphate Pyrophosphohydrolase"/>
    <property type="match status" value="1"/>
</dbReference>
<proteinExistence type="predicted"/>
<dbReference type="EC" id="3.1.3.18" evidence="2"/>
<dbReference type="InterPro" id="IPR059176">
    <property type="entry name" value="UDP-X_N"/>
</dbReference>
<dbReference type="SFLD" id="SFLDS00003">
    <property type="entry name" value="Haloacid_Dehalogenase"/>
    <property type="match status" value="1"/>
</dbReference>
<dbReference type="PROSITE" id="PS51462">
    <property type="entry name" value="NUDIX"/>
    <property type="match status" value="1"/>
</dbReference>
<evidence type="ECO:0000259" key="1">
    <source>
        <dbReference type="PROSITE" id="PS51462"/>
    </source>
</evidence>
<dbReference type="InterPro" id="IPR015797">
    <property type="entry name" value="NUDIX_hydrolase-like_dom_sf"/>
</dbReference>
<dbReference type="InterPro" id="IPR023198">
    <property type="entry name" value="PGP-like_dom2"/>
</dbReference>
<dbReference type="InterPro" id="IPR006439">
    <property type="entry name" value="HAD-SF_hydro_IA"/>
</dbReference>
<dbReference type="InterPro" id="IPR036412">
    <property type="entry name" value="HAD-like_sf"/>
</dbReference>
<dbReference type="Gene3D" id="1.10.150.240">
    <property type="entry name" value="Putative phosphatase, domain 2"/>
    <property type="match status" value="1"/>
</dbReference>
<dbReference type="PANTHER" id="PTHR43434:SF26">
    <property type="entry name" value="PYROPHOSPHATASE PPAX"/>
    <property type="match status" value="1"/>
</dbReference>
<reference evidence="2 3" key="1">
    <citation type="submission" date="2015-09" db="EMBL/GenBank/DDBJ databases">
        <authorList>
            <consortium name="Pathogen Informatics"/>
        </authorList>
    </citation>
    <scope>NUCLEOTIDE SEQUENCE [LARGE SCALE GENOMIC DNA]</scope>
    <source>
        <strain evidence="2 3">2789STDY5608850</strain>
    </source>
</reference>
<dbReference type="InterPro" id="IPR050155">
    <property type="entry name" value="HAD-like_hydrolase_sf"/>
</dbReference>
<sequence>MRYHHIVFDVDGTLLDTEKAILQSFQKTLREHAGIEKELSELSFCLGITGAAALKRLETGHEEEILLQWKENLAALRAFVRVFDGIELLLKRLRADGFQLGVVTSRCRAEYERDFMRLGLDGYFDTVVCEEDTVCHKPEAEPLECYMRKAGARPEEVLYIGDSIYDMECARAAKTACGLALWGAVSVRHIHADYYFPDPASVQSVLERLDAEDEGRKWISWAMELQFIAQAGVTYSKDRFDLERFERIRELSGEIMSGYTGLSKERVTNLFCNETGFQTPKLDTRAAIIEDGKILLVKEMDGRYSMPGGWVDVNKTVGENAVKETLEEAGLTVVPVRVVALHDKGLHNPPAYPYGICKVFFLCEIVDGEFSENIETVGSGWFSPDDLPVLAEDKNTKEQIEMCFDAYADKNWKTVFD</sequence>
<dbReference type="Pfam" id="PF12535">
    <property type="entry name" value="Nudix_N"/>
    <property type="match status" value="1"/>
</dbReference>
<evidence type="ECO:0000313" key="3">
    <source>
        <dbReference type="Proteomes" id="UP000095651"/>
    </source>
</evidence>
<gene>
    <name evidence="2" type="primary">gph_2</name>
    <name evidence="2" type="ORF">ERS852407_05991</name>
</gene>
<dbReference type="RefSeq" id="WP_081034407.1">
    <property type="nucleotide sequence ID" value="NZ_CABIXC010000033.1"/>
</dbReference>
<dbReference type="AlphaFoldDB" id="A0A174NCY1"/>
<accession>A0A174NCY1</accession>
<dbReference type="GO" id="GO:0005829">
    <property type="term" value="C:cytosol"/>
    <property type="evidence" value="ECO:0007669"/>
    <property type="project" value="TreeGrafter"/>
</dbReference>
<dbReference type="CDD" id="cd18889">
    <property type="entry name" value="NUDIX_ADPRase"/>
    <property type="match status" value="1"/>
</dbReference>
<feature type="domain" description="Nudix hydrolase" evidence="1">
    <location>
        <begin position="279"/>
        <end position="404"/>
    </location>
</feature>
<keyword evidence="2" id="KW-0378">Hydrolase</keyword>
<evidence type="ECO:0000313" key="2">
    <source>
        <dbReference type="EMBL" id="CUP45546.1"/>
    </source>
</evidence>
<dbReference type="GO" id="GO:0008967">
    <property type="term" value="F:phosphoglycolate phosphatase activity"/>
    <property type="evidence" value="ECO:0007669"/>
    <property type="project" value="UniProtKB-EC"/>
</dbReference>
<dbReference type="Gene3D" id="3.40.50.1000">
    <property type="entry name" value="HAD superfamily/HAD-like"/>
    <property type="match status" value="1"/>
</dbReference>
<dbReference type="PRINTS" id="PR00413">
    <property type="entry name" value="HADHALOGNASE"/>
</dbReference>
<dbReference type="EMBL" id="CYZE01000033">
    <property type="protein sequence ID" value="CUP45546.1"/>
    <property type="molecule type" value="Genomic_DNA"/>
</dbReference>
<dbReference type="PANTHER" id="PTHR43434">
    <property type="entry name" value="PHOSPHOGLYCOLATE PHOSPHATASE"/>
    <property type="match status" value="1"/>
</dbReference>
<dbReference type="SUPFAM" id="SSF56784">
    <property type="entry name" value="HAD-like"/>
    <property type="match status" value="1"/>
</dbReference>
<protein>
    <submittedName>
        <fullName evidence="2">NUDIX hydrolase</fullName>
        <ecNumber evidence="2">3.1.3.18</ecNumber>
    </submittedName>
</protein>
<dbReference type="InterPro" id="IPR041492">
    <property type="entry name" value="HAD_2"/>
</dbReference>
<dbReference type="Pfam" id="PF00293">
    <property type="entry name" value="NUDIX"/>
    <property type="match status" value="1"/>
</dbReference>
<dbReference type="Gene3D" id="6.10.250.1120">
    <property type="match status" value="1"/>
</dbReference>
<dbReference type="SUPFAM" id="SSF55811">
    <property type="entry name" value="Nudix"/>
    <property type="match status" value="1"/>
</dbReference>
<dbReference type="NCBIfam" id="TIGR01549">
    <property type="entry name" value="HAD-SF-IA-v1"/>
    <property type="match status" value="1"/>
</dbReference>
<dbReference type="InterPro" id="IPR023214">
    <property type="entry name" value="HAD_sf"/>
</dbReference>